<protein>
    <submittedName>
        <fullName evidence="2">Uncharacterized protein DUF397</fullName>
    </submittedName>
</protein>
<dbReference type="Proteomes" id="UP000268727">
    <property type="component" value="Unassembled WGS sequence"/>
</dbReference>
<dbReference type="RefSeq" id="WP_123743686.1">
    <property type="nucleotide sequence ID" value="NZ_RJKM01000001.1"/>
</dbReference>
<dbReference type="EMBL" id="RJKM01000001">
    <property type="protein sequence ID" value="ROP37968.1"/>
    <property type="molecule type" value="Genomic_DNA"/>
</dbReference>
<feature type="domain" description="DUF397" evidence="1">
    <location>
        <begin position="4"/>
        <end position="52"/>
    </location>
</feature>
<gene>
    <name evidence="2" type="ORF">EDD40_3302</name>
</gene>
<evidence type="ECO:0000259" key="1">
    <source>
        <dbReference type="Pfam" id="PF04149"/>
    </source>
</evidence>
<dbReference type="AlphaFoldDB" id="A0A3N1H646"/>
<evidence type="ECO:0000313" key="2">
    <source>
        <dbReference type="EMBL" id="ROP37968.1"/>
    </source>
</evidence>
<keyword evidence="3" id="KW-1185">Reference proteome</keyword>
<name>A0A3N1H646_9PSEU</name>
<comment type="caution">
    <text evidence="2">The sequence shown here is derived from an EMBL/GenBank/DDBJ whole genome shotgun (WGS) entry which is preliminary data.</text>
</comment>
<evidence type="ECO:0000313" key="3">
    <source>
        <dbReference type="Proteomes" id="UP000268727"/>
    </source>
</evidence>
<organism evidence="2 3">
    <name type="scientific">Saccharothrix texasensis</name>
    <dbReference type="NCBI Taxonomy" id="103734"/>
    <lineage>
        <taxon>Bacteria</taxon>
        <taxon>Bacillati</taxon>
        <taxon>Actinomycetota</taxon>
        <taxon>Actinomycetes</taxon>
        <taxon>Pseudonocardiales</taxon>
        <taxon>Pseudonocardiaceae</taxon>
        <taxon>Saccharothrix</taxon>
    </lineage>
</organism>
<dbReference type="Pfam" id="PF04149">
    <property type="entry name" value="DUF397"/>
    <property type="match status" value="1"/>
</dbReference>
<sequence length="54" mass="5900">MTVRWKKSNRSVSDGSCVEVANHFDAVRDSKNPSVVLGVSPARLKAFVNALKAR</sequence>
<dbReference type="OrthoDB" id="3697878at2"/>
<reference evidence="2 3" key="1">
    <citation type="submission" date="2018-11" db="EMBL/GenBank/DDBJ databases">
        <title>Sequencing the genomes of 1000 actinobacteria strains.</title>
        <authorList>
            <person name="Klenk H.-P."/>
        </authorList>
    </citation>
    <scope>NUCLEOTIDE SEQUENCE [LARGE SCALE GENOMIC DNA]</scope>
    <source>
        <strain evidence="2 3">DSM 44231</strain>
    </source>
</reference>
<accession>A0A3N1H646</accession>
<dbReference type="InterPro" id="IPR007278">
    <property type="entry name" value="DUF397"/>
</dbReference>
<proteinExistence type="predicted"/>